<dbReference type="InterPro" id="IPR029063">
    <property type="entry name" value="SAM-dependent_MTases_sf"/>
</dbReference>
<evidence type="ECO:0000313" key="4">
    <source>
        <dbReference type="EMBL" id="ACO70494.1"/>
    </source>
</evidence>
<accession>C1FIX5</accession>
<dbReference type="eggNOG" id="ENOG502QSAN">
    <property type="taxonomic scope" value="Eukaryota"/>
</dbReference>
<dbReference type="EMBL" id="CP001577">
    <property type="protein sequence ID" value="ACO70494.1"/>
    <property type="molecule type" value="Genomic_DNA"/>
</dbReference>
<evidence type="ECO:0000256" key="1">
    <source>
        <dbReference type="SAM" id="MobiDB-lite"/>
    </source>
</evidence>
<dbReference type="CDD" id="cd02440">
    <property type="entry name" value="AdoMet_MTases"/>
    <property type="match status" value="1"/>
</dbReference>
<dbReference type="OrthoDB" id="506498at2759"/>
<proteinExistence type="predicted"/>
<dbReference type="PANTHER" id="PTHR45445:SF2">
    <property type="entry name" value="METHYLTRANSFERASE TYPE 11 DOMAIN-CONTAINING PROTEIN"/>
    <property type="match status" value="1"/>
</dbReference>
<evidence type="ECO:0000313" key="5">
    <source>
        <dbReference type="Proteomes" id="UP000002009"/>
    </source>
</evidence>
<feature type="compositionally biased region" description="Basic residues" evidence="1">
    <location>
        <begin position="67"/>
        <end position="77"/>
    </location>
</feature>
<sequence length="402" mass="42863">MADTSNDSKLGRYLAVGVAAAGAACAATSLYWNLHFRGTSWLIGSFDLGPSLYGMSSAPSTPAAGKGGKKGKKKKKGGSSGHLNGMDTREPSTASTGPSAGGGPAVYETKRAVNEYLQFHFGDPNDVLPYRDGPHDALRFTQRCADLCAKHTKSVKTSRTEPAGLALDIGCAVGGATFELAKHFAIVEGLDYSRAFITAARLMKERGSLRYTCFREGEVTRKLTGAVNDRVDRARVSFREGDACVLPRSLLGGGGSGSDFDAFGRHDAVLAANLLCRLPDPAAFLAQCARLLRPGGVLVLVSPYSWLEAWTPKDRWLGGYYESASASEDGGSAEGSGSASPAPNAPYRRSFDAIEAALTSAEGGFDLVEQSDLPFLIKEHDRKFQWGVSHCTVWRRRRVPNA</sequence>
<dbReference type="AlphaFoldDB" id="C1FIX5"/>
<reference evidence="4 5" key="1">
    <citation type="journal article" date="2009" name="Science">
        <title>Green evolution and dynamic adaptations revealed by genomes of the marine picoeukaryotes Micromonas.</title>
        <authorList>
            <person name="Worden A.Z."/>
            <person name="Lee J.H."/>
            <person name="Mock T."/>
            <person name="Rouze P."/>
            <person name="Simmons M.P."/>
            <person name="Aerts A.L."/>
            <person name="Allen A.E."/>
            <person name="Cuvelier M.L."/>
            <person name="Derelle E."/>
            <person name="Everett M.V."/>
            <person name="Foulon E."/>
            <person name="Grimwood J."/>
            <person name="Gundlach H."/>
            <person name="Henrissat B."/>
            <person name="Napoli C."/>
            <person name="McDonald S.M."/>
            <person name="Parker M.S."/>
            <person name="Rombauts S."/>
            <person name="Salamov A."/>
            <person name="Von Dassow P."/>
            <person name="Badger J.H."/>
            <person name="Coutinho P.M."/>
            <person name="Demir E."/>
            <person name="Dubchak I."/>
            <person name="Gentemann C."/>
            <person name="Eikrem W."/>
            <person name="Gready J.E."/>
            <person name="John U."/>
            <person name="Lanier W."/>
            <person name="Lindquist E.A."/>
            <person name="Lucas S."/>
            <person name="Mayer K.F."/>
            <person name="Moreau H."/>
            <person name="Not F."/>
            <person name="Otillar R."/>
            <person name="Panaud O."/>
            <person name="Pangilinan J."/>
            <person name="Paulsen I."/>
            <person name="Piegu B."/>
            <person name="Poliakov A."/>
            <person name="Robbens S."/>
            <person name="Schmutz J."/>
            <person name="Toulza E."/>
            <person name="Wyss T."/>
            <person name="Zelensky A."/>
            <person name="Zhou K."/>
            <person name="Armbrust E.V."/>
            <person name="Bhattacharya D."/>
            <person name="Goodenough U.W."/>
            <person name="Van de Peer Y."/>
            <person name="Grigoriev I.V."/>
        </authorList>
    </citation>
    <scope>NUCLEOTIDE SEQUENCE [LARGE SCALE GENOMIC DNA]</scope>
    <source>
        <strain evidence="5">RCC299 / NOUM17</strain>
    </source>
</reference>
<dbReference type="InterPro" id="IPR013217">
    <property type="entry name" value="Methyltransf_12"/>
</dbReference>
<dbReference type="STRING" id="296587.C1FIX5"/>
<keyword evidence="2" id="KW-0812">Transmembrane</keyword>
<dbReference type="PANTHER" id="PTHR45445">
    <property type="match status" value="1"/>
</dbReference>
<dbReference type="InParanoid" id="C1FIX5"/>
<organism evidence="4 5">
    <name type="scientific">Micromonas commoda (strain RCC299 / NOUM17 / CCMP2709)</name>
    <name type="common">Picoplanktonic green alga</name>
    <dbReference type="NCBI Taxonomy" id="296587"/>
    <lineage>
        <taxon>Eukaryota</taxon>
        <taxon>Viridiplantae</taxon>
        <taxon>Chlorophyta</taxon>
        <taxon>Mamiellophyceae</taxon>
        <taxon>Mamiellales</taxon>
        <taxon>Mamiellaceae</taxon>
        <taxon>Micromonas</taxon>
    </lineage>
</organism>
<dbReference type="RefSeq" id="XP_002509236.1">
    <property type="nucleotide sequence ID" value="XM_002509190.1"/>
</dbReference>
<name>C1FIX5_MICCC</name>
<dbReference type="OMA" id="SWWEDAT"/>
<gene>
    <name evidence="4" type="ORF">MICPUN_103521</name>
</gene>
<keyword evidence="2" id="KW-1133">Transmembrane helix</keyword>
<dbReference type="Pfam" id="PF08242">
    <property type="entry name" value="Methyltransf_12"/>
    <property type="match status" value="1"/>
</dbReference>
<feature type="region of interest" description="Disordered" evidence="1">
    <location>
        <begin position="58"/>
        <end position="104"/>
    </location>
</feature>
<feature type="domain" description="Methyltransferase type 12" evidence="3">
    <location>
        <begin position="167"/>
        <end position="298"/>
    </location>
</feature>
<evidence type="ECO:0000256" key="2">
    <source>
        <dbReference type="SAM" id="Phobius"/>
    </source>
</evidence>
<dbReference type="SUPFAM" id="SSF53335">
    <property type="entry name" value="S-adenosyl-L-methionine-dependent methyltransferases"/>
    <property type="match status" value="1"/>
</dbReference>
<evidence type="ECO:0000259" key="3">
    <source>
        <dbReference type="Pfam" id="PF08242"/>
    </source>
</evidence>
<dbReference type="Proteomes" id="UP000002009">
    <property type="component" value="Chromosome 12"/>
</dbReference>
<protein>
    <recommendedName>
        <fullName evidence="3">Methyltransferase type 12 domain-containing protein</fullName>
    </recommendedName>
</protein>
<dbReference type="KEGG" id="mis:MICPUN_103521"/>
<dbReference type="GeneID" id="8247882"/>
<feature type="transmembrane region" description="Helical" evidence="2">
    <location>
        <begin position="12"/>
        <end position="32"/>
    </location>
</feature>
<keyword evidence="2" id="KW-0472">Membrane</keyword>
<keyword evidence="5" id="KW-1185">Reference proteome</keyword>
<dbReference type="Gene3D" id="3.40.50.150">
    <property type="entry name" value="Vaccinia Virus protein VP39"/>
    <property type="match status" value="1"/>
</dbReference>